<dbReference type="InterPro" id="IPR046335">
    <property type="entry name" value="LacI/GalR-like_sensor"/>
</dbReference>
<reference evidence="6" key="1">
    <citation type="submission" date="2023-04" db="EMBL/GenBank/DDBJ databases">
        <title>Complete genome sequence of Temperatibacter marinus.</title>
        <authorList>
            <person name="Rong J.-C."/>
            <person name="Yi M.-L."/>
            <person name="Zhao Q."/>
        </authorList>
    </citation>
    <scope>NUCLEOTIDE SEQUENCE</scope>
    <source>
        <strain evidence="6">NBRC 110045</strain>
    </source>
</reference>
<dbReference type="Pfam" id="PF00356">
    <property type="entry name" value="LacI"/>
    <property type="match status" value="1"/>
</dbReference>
<keyword evidence="2" id="KW-0805">Transcription regulation</keyword>
<keyword evidence="4" id="KW-0804">Transcription</keyword>
<evidence type="ECO:0000313" key="6">
    <source>
        <dbReference type="EMBL" id="WND03030.1"/>
    </source>
</evidence>
<evidence type="ECO:0000256" key="1">
    <source>
        <dbReference type="ARBA" id="ARBA00022491"/>
    </source>
</evidence>
<keyword evidence="3 6" id="KW-0238">DNA-binding</keyword>
<name>A0AA52EE34_9PROT</name>
<keyword evidence="1" id="KW-0678">Repressor</keyword>
<organism evidence="6 7">
    <name type="scientific">Temperatibacter marinus</name>
    <dbReference type="NCBI Taxonomy" id="1456591"/>
    <lineage>
        <taxon>Bacteria</taxon>
        <taxon>Pseudomonadati</taxon>
        <taxon>Pseudomonadota</taxon>
        <taxon>Alphaproteobacteria</taxon>
        <taxon>Kordiimonadales</taxon>
        <taxon>Temperatibacteraceae</taxon>
        <taxon>Temperatibacter</taxon>
    </lineage>
</organism>
<dbReference type="GO" id="GO:0000976">
    <property type="term" value="F:transcription cis-regulatory region binding"/>
    <property type="evidence" value="ECO:0007669"/>
    <property type="project" value="TreeGrafter"/>
</dbReference>
<dbReference type="Gene3D" id="3.40.50.2300">
    <property type="match status" value="2"/>
</dbReference>
<accession>A0AA52EE34</accession>
<dbReference type="Pfam" id="PF13377">
    <property type="entry name" value="Peripla_BP_3"/>
    <property type="match status" value="1"/>
</dbReference>
<evidence type="ECO:0000313" key="7">
    <source>
        <dbReference type="Proteomes" id="UP001268683"/>
    </source>
</evidence>
<dbReference type="AlphaFoldDB" id="A0AA52EE34"/>
<evidence type="ECO:0000256" key="4">
    <source>
        <dbReference type="ARBA" id="ARBA00023163"/>
    </source>
</evidence>
<evidence type="ECO:0000256" key="2">
    <source>
        <dbReference type="ARBA" id="ARBA00023015"/>
    </source>
</evidence>
<dbReference type="EMBL" id="CP123872">
    <property type="protein sequence ID" value="WND03030.1"/>
    <property type="molecule type" value="Genomic_DNA"/>
</dbReference>
<keyword evidence="7" id="KW-1185">Reference proteome</keyword>
<dbReference type="PROSITE" id="PS50932">
    <property type="entry name" value="HTH_LACI_2"/>
    <property type="match status" value="1"/>
</dbReference>
<dbReference type="CDD" id="cd06278">
    <property type="entry name" value="PBP1_LacI-like"/>
    <property type="match status" value="1"/>
</dbReference>
<dbReference type="CDD" id="cd01392">
    <property type="entry name" value="HTH_LacI"/>
    <property type="match status" value="1"/>
</dbReference>
<evidence type="ECO:0000259" key="5">
    <source>
        <dbReference type="PROSITE" id="PS50932"/>
    </source>
</evidence>
<dbReference type="InterPro" id="IPR000843">
    <property type="entry name" value="HTH_LacI"/>
</dbReference>
<dbReference type="GO" id="GO:0003700">
    <property type="term" value="F:DNA-binding transcription factor activity"/>
    <property type="evidence" value="ECO:0007669"/>
    <property type="project" value="TreeGrafter"/>
</dbReference>
<dbReference type="PANTHER" id="PTHR30146">
    <property type="entry name" value="LACI-RELATED TRANSCRIPTIONAL REPRESSOR"/>
    <property type="match status" value="1"/>
</dbReference>
<dbReference type="Gene3D" id="1.10.260.40">
    <property type="entry name" value="lambda repressor-like DNA-binding domains"/>
    <property type="match status" value="1"/>
</dbReference>
<dbReference type="SMART" id="SM00354">
    <property type="entry name" value="HTH_LACI"/>
    <property type="match status" value="1"/>
</dbReference>
<dbReference type="RefSeq" id="WP_310798877.1">
    <property type="nucleotide sequence ID" value="NZ_CP123872.1"/>
</dbReference>
<gene>
    <name evidence="6" type="ORF">QGN29_01455</name>
</gene>
<feature type="domain" description="HTH lacI-type" evidence="5">
    <location>
        <begin position="23"/>
        <end position="77"/>
    </location>
</feature>
<dbReference type="PANTHER" id="PTHR30146:SF95">
    <property type="entry name" value="RIBOSE OPERON REPRESSOR"/>
    <property type="match status" value="1"/>
</dbReference>
<dbReference type="Proteomes" id="UP001268683">
    <property type="component" value="Chromosome"/>
</dbReference>
<dbReference type="SUPFAM" id="SSF47413">
    <property type="entry name" value="lambda repressor-like DNA-binding domains"/>
    <property type="match status" value="1"/>
</dbReference>
<dbReference type="InterPro" id="IPR010982">
    <property type="entry name" value="Lambda_DNA-bd_dom_sf"/>
</dbReference>
<dbReference type="KEGG" id="tmk:QGN29_01455"/>
<proteinExistence type="predicted"/>
<protein>
    <submittedName>
        <fullName evidence="6">LacI family DNA-binding transcriptional regulator</fullName>
    </submittedName>
</protein>
<sequence>MPEVKKNTDKTDKLLEKAERHKATSYDVAELAGVSQSAVSRCFKPGASVSQKMRDRVMKAAKELGYEPNAIARSLITRRSNLVAIIISNLTNLYYPEVLAQLTQCLSDKGMRVLLFALESESKADEVLQQIWPYQVDGVIAAAKLTDDQLSEFDKRAIPLVFYNRFYTSHAINTVCCDQAEGARQIVNDLVKAGHQSFAFIAGPSDSVVGNERQEAALKRLKQLEQENVTLINGGFSYEAGEGAVTTMHDKLGEFPDAVICVNDMCAIGAIDGLRHDFGKKVPEEVSVVGFDGVGPAGWSSYNLTTVRQPVGRMTDAAVTMLMERIEDAGMPPEKRVFAGVIIPGNSARLAED</sequence>
<dbReference type="SUPFAM" id="SSF53822">
    <property type="entry name" value="Periplasmic binding protein-like I"/>
    <property type="match status" value="1"/>
</dbReference>
<dbReference type="InterPro" id="IPR028082">
    <property type="entry name" value="Peripla_BP_I"/>
</dbReference>
<evidence type="ECO:0000256" key="3">
    <source>
        <dbReference type="ARBA" id="ARBA00023125"/>
    </source>
</evidence>